<dbReference type="Proteomes" id="UP000002852">
    <property type="component" value="Unassembled WGS sequence"/>
</dbReference>
<proteinExistence type="inferred from homology"/>
<reference evidence="11" key="3">
    <citation type="submission" date="2025-08" db="UniProtKB">
        <authorList>
            <consortium name="Ensembl"/>
        </authorList>
    </citation>
    <scope>IDENTIFICATION</scope>
    <source>
        <strain evidence="11">JP 163 A</strain>
    </source>
</reference>
<dbReference type="PRINTS" id="PR00742">
    <property type="entry name" value="GLHYDRLASE35"/>
</dbReference>
<dbReference type="RefSeq" id="XP_014327116.2">
    <property type="nucleotide sequence ID" value="XM_014471630.2"/>
</dbReference>
<feature type="active site" description="Proton donor" evidence="4">
    <location>
        <position position="255"/>
    </location>
</feature>
<dbReference type="InterPro" id="IPR048913">
    <property type="entry name" value="BetaGal_gal-bd"/>
</dbReference>
<name>M4AHK0_XIPMA</name>
<accession>M4AHK0</accession>
<organism evidence="11 12">
    <name type="scientific">Xiphophorus maculatus</name>
    <name type="common">Southern platyfish</name>
    <name type="synonym">Platypoecilus maculatus</name>
    <dbReference type="NCBI Taxonomy" id="8083"/>
    <lineage>
        <taxon>Eukaryota</taxon>
        <taxon>Metazoa</taxon>
        <taxon>Chordata</taxon>
        <taxon>Craniata</taxon>
        <taxon>Vertebrata</taxon>
        <taxon>Euteleostomi</taxon>
        <taxon>Actinopterygii</taxon>
        <taxon>Neopterygii</taxon>
        <taxon>Teleostei</taxon>
        <taxon>Neoteleostei</taxon>
        <taxon>Acanthomorphata</taxon>
        <taxon>Ovalentaria</taxon>
        <taxon>Atherinomorphae</taxon>
        <taxon>Cyprinodontiformes</taxon>
        <taxon>Poeciliidae</taxon>
        <taxon>Poeciliinae</taxon>
        <taxon>Xiphophorus</taxon>
    </lineage>
</organism>
<comment type="catalytic activity">
    <reaction evidence="5">
        <text>Hydrolysis of terminal non-reducing beta-D-galactose residues in beta-D-galactosides.</text>
        <dbReference type="EC" id="3.2.1.23"/>
    </reaction>
</comment>
<keyword evidence="12" id="KW-1185">Reference proteome</keyword>
<dbReference type="SUPFAM" id="SSF49785">
    <property type="entry name" value="Galactose-binding domain-like"/>
    <property type="match status" value="1"/>
</dbReference>
<sequence>MAVVAYNRDTDLKNYAGEVQWNLKLNRKRRSKAFTEEAHFCLKQRRGSNSSPMGVLRTRNKQKRIHAFICLCIVCFILYKYLGFFQSPSQTGLKKTRKMGLNTNSSQFTLDGKPFCILGGSVHYFRVPRPYWRDRLMKMMACGINTLTTYVPWSLHQPEKDVFNFHTQLDLEAFISLAAELGLWVILCPGPYISADMDLGGLPSWLLRDGSMRLRTTHPGFIQAVNTYFDKLIPKVVPFQFTKGGPVIAMQVENEYGSFAKDQRYMLFIKEALQSRGISEVLLTSDNSNSFKSGGVDGALRAVKLQKLNQRIIQEMNSVKPNKPSLVMEYWTGWYDTWGDLHHVLPPEDMVSTVRNILRRGMSVNLYMFHGGSSFGFMNGADSDPSYKALVSSYDYDAPLSEAGGYTAKYYLLRDLFSQFNPKGHRIPDIPKLRYSDSYETAVMYQHLSLWDALSFTEGPFMSSKPVNMENLPANNGNGQSYGYTLYETTITSGGMLQSGDNVRDRALVFVDRKYIGLLKRQILELAVPDGKGVRTLSFLVENCGRVHQGKDLDKQRKGLVGDILFNGTPLRGFTTYSLDMKLNFIESLIEAPWKNLPESPSFPGFFMGRVFVYSYPSDTFVKLPGWGKGVVFINSLNLGRYWSLGPQQTLYLPGPFLHSGINQIIIFEEKEGDYNVQFEGSPDLGMEAEID</sequence>
<dbReference type="Pfam" id="PF21317">
    <property type="entry name" value="BetaGal_ABD_1"/>
    <property type="match status" value="1"/>
</dbReference>
<dbReference type="PROSITE" id="PS01182">
    <property type="entry name" value="GLYCOSYL_HYDROL_F35"/>
    <property type="match status" value="1"/>
</dbReference>
<feature type="domain" description="Glycoside hydrolase 35 catalytic" evidence="8">
    <location>
        <begin position="107"/>
        <end position="419"/>
    </location>
</feature>
<evidence type="ECO:0000259" key="10">
    <source>
        <dbReference type="Pfam" id="PF21467"/>
    </source>
</evidence>
<evidence type="ECO:0000259" key="8">
    <source>
        <dbReference type="Pfam" id="PF01301"/>
    </source>
</evidence>
<dbReference type="FunFam" id="3.20.20.80:FF:000036">
    <property type="entry name" value="Beta-galactosidase"/>
    <property type="match status" value="1"/>
</dbReference>
<dbReference type="InParanoid" id="M4AHK0"/>
<dbReference type="OrthoDB" id="1657402at2759"/>
<evidence type="ECO:0000256" key="7">
    <source>
        <dbReference type="SAM" id="Phobius"/>
    </source>
</evidence>
<dbReference type="Pfam" id="PF21467">
    <property type="entry name" value="BetaGal_gal-bd"/>
    <property type="match status" value="1"/>
</dbReference>
<evidence type="ECO:0000313" key="11">
    <source>
        <dbReference type="Ensembl" id="ENSXMAP00000013944.2"/>
    </source>
</evidence>
<reference evidence="11" key="4">
    <citation type="submission" date="2025-09" db="UniProtKB">
        <authorList>
            <consortium name="Ensembl"/>
        </authorList>
    </citation>
    <scope>IDENTIFICATION</scope>
    <source>
        <strain evidence="11">JP 163 A</strain>
    </source>
</reference>
<evidence type="ECO:0000256" key="2">
    <source>
        <dbReference type="ARBA" id="ARBA00022801"/>
    </source>
</evidence>
<dbReference type="Gene3D" id="3.20.20.80">
    <property type="entry name" value="Glycosidases"/>
    <property type="match status" value="1"/>
</dbReference>
<dbReference type="HOGENOM" id="CLU_007853_7_2_1"/>
<dbReference type="EC" id="3.2.1.23" evidence="5"/>
<keyword evidence="7" id="KW-0472">Membrane</keyword>
<dbReference type="InterPro" id="IPR001944">
    <property type="entry name" value="Glycoside_Hdrlase_35"/>
</dbReference>
<dbReference type="KEGG" id="xma:102221135"/>
<evidence type="ECO:0000256" key="4">
    <source>
        <dbReference type="PIRSR" id="PIRSR006336-1"/>
    </source>
</evidence>
<dbReference type="STRING" id="8083.ENSXMAP00000013944"/>
<keyword evidence="3 5" id="KW-0326">Glycosidase</keyword>
<dbReference type="InterPro" id="IPR048912">
    <property type="entry name" value="BetaGal1-like_ABD1"/>
</dbReference>
<keyword evidence="7" id="KW-1133">Transmembrane helix</keyword>
<dbReference type="GO" id="GO:0004565">
    <property type="term" value="F:beta-galactosidase activity"/>
    <property type="evidence" value="ECO:0007669"/>
    <property type="project" value="UniProtKB-EC"/>
</dbReference>
<dbReference type="AlphaFoldDB" id="M4AHK0"/>
<evidence type="ECO:0000256" key="6">
    <source>
        <dbReference type="RuleBase" id="RU003679"/>
    </source>
</evidence>
<reference evidence="12" key="1">
    <citation type="submission" date="2012-01" db="EMBL/GenBank/DDBJ databases">
        <authorList>
            <person name="Walter R."/>
            <person name="Schartl M."/>
            <person name="Warren W."/>
        </authorList>
    </citation>
    <scope>NUCLEOTIDE SEQUENCE [LARGE SCALE GENOMIC DNA]</scope>
    <source>
        <strain evidence="12">JP 163 A</strain>
    </source>
</reference>
<dbReference type="Ensembl" id="ENSXMAT00000013962.2">
    <property type="protein sequence ID" value="ENSXMAP00000013944.2"/>
    <property type="gene ID" value="ENSXMAG00000013909.2"/>
</dbReference>
<dbReference type="InterPro" id="IPR017853">
    <property type="entry name" value="GH"/>
</dbReference>
<dbReference type="Gene3D" id="2.60.120.260">
    <property type="entry name" value="Galactose-binding domain-like"/>
    <property type="match status" value="2"/>
</dbReference>
<dbReference type="InterPro" id="IPR008979">
    <property type="entry name" value="Galactose-bd-like_sf"/>
</dbReference>
<dbReference type="InterPro" id="IPR019801">
    <property type="entry name" value="Glyco_hydro_35_CS"/>
</dbReference>
<dbReference type="SUPFAM" id="SSF51445">
    <property type="entry name" value="(Trans)glycosidases"/>
    <property type="match status" value="1"/>
</dbReference>
<feature type="domain" description="Beta-galactosidase galactose-binding" evidence="10">
    <location>
        <begin position="604"/>
        <end position="663"/>
    </location>
</feature>
<dbReference type="GeneTree" id="ENSGT00950000182942"/>
<dbReference type="Pfam" id="PF01301">
    <property type="entry name" value="Glyco_hydro_35"/>
    <property type="match status" value="1"/>
</dbReference>
<dbReference type="GO" id="GO:0005975">
    <property type="term" value="P:carbohydrate metabolic process"/>
    <property type="evidence" value="ECO:0007669"/>
    <property type="project" value="InterPro"/>
</dbReference>
<keyword evidence="2 5" id="KW-0378">Hydrolase</keyword>
<comment type="similarity">
    <text evidence="1 6">Belongs to the glycosyl hydrolase 35 family.</text>
</comment>
<evidence type="ECO:0000256" key="5">
    <source>
        <dbReference type="RuleBase" id="RU000675"/>
    </source>
</evidence>
<feature type="transmembrane region" description="Helical" evidence="7">
    <location>
        <begin position="65"/>
        <end position="82"/>
    </location>
</feature>
<dbReference type="InterPro" id="IPR031330">
    <property type="entry name" value="Gly_Hdrlase_35_cat"/>
</dbReference>
<dbReference type="OMA" id="SLVMEYW"/>
<reference evidence="12" key="2">
    <citation type="journal article" date="2013" name="Nat. Genet.">
        <title>The genome of the platyfish, Xiphophorus maculatus, provides insights into evolutionary adaptation and several complex traits.</title>
        <authorList>
            <person name="Schartl M."/>
            <person name="Walter R.B."/>
            <person name="Shen Y."/>
            <person name="Garcia T."/>
            <person name="Catchen J."/>
            <person name="Amores A."/>
            <person name="Braasch I."/>
            <person name="Chalopin D."/>
            <person name="Volff J.N."/>
            <person name="Lesch K.P."/>
            <person name="Bisazza A."/>
            <person name="Minx P."/>
            <person name="Hillier L."/>
            <person name="Wilson R.K."/>
            <person name="Fuerstenberg S."/>
            <person name="Boore J."/>
            <person name="Searle S."/>
            <person name="Postlethwait J.H."/>
            <person name="Warren W.C."/>
        </authorList>
    </citation>
    <scope>NUCLEOTIDE SEQUENCE [LARGE SCALE GENOMIC DNA]</scope>
    <source>
        <strain evidence="12">JP 163 A</strain>
    </source>
</reference>
<feature type="domain" description="Beta-galactosidase 1-like first all-beta" evidence="9">
    <location>
        <begin position="479"/>
        <end position="580"/>
    </location>
</feature>
<protein>
    <recommendedName>
        <fullName evidence="5">Beta-galactosidase</fullName>
        <ecNumber evidence="5">3.2.1.23</ecNumber>
    </recommendedName>
</protein>
<evidence type="ECO:0000256" key="1">
    <source>
        <dbReference type="ARBA" id="ARBA00009809"/>
    </source>
</evidence>
<dbReference type="GeneID" id="102221135"/>
<dbReference type="InterPro" id="IPR026283">
    <property type="entry name" value="B-gal_1-like"/>
</dbReference>
<keyword evidence="7" id="KW-0812">Transmembrane</keyword>
<dbReference type="FunFam" id="2.60.120.260:FF:000049">
    <property type="entry name" value="Beta-galactosidase"/>
    <property type="match status" value="1"/>
</dbReference>
<evidence type="ECO:0000313" key="12">
    <source>
        <dbReference type="Proteomes" id="UP000002852"/>
    </source>
</evidence>
<dbReference type="PIRSF" id="PIRSF006336">
    <property type="entry name" value="B-gal"/>
    <property type="match status" value="1"/>
</dbReference>
<evidence type="ECO:0000259" key="9">
    <source>
        <dbReference type="Pfam" id="PF21317"/>
    </source>
</evidence>
<evidence type="ECO:0000256" key="3">
    <source>
        <dbReference type="ARBA" id="ARBA00023295"/>
    </source>
</evidence>
<feature type="active site" description="Nucleophile" evidence="4">
    <location>
        <position position="329"/>
    </location>
</feature>
<dbReference type="eggNOG" id="KOG0496">
    <property type="taxonomic scope" value="Eukaryota"/>
</dbReference>
<dbReference type="PANTHER" id="PTHR23421">
    <property type="entry name" value="BETA-GALACTOSIDASE RELATED"/>
    <property type="match status" value="1"/>
</dbReference>